<organism evidence="3 4">
    <name type="scientific">Cyanidiococcus yangmingshanensis</name>
    <dbReference type="NCBI Taxonomy" id="2690220"/>
    <lineage>
        <taxon>Eukaryota</taxon>
        <taxon>Rhodophyta</taxon>
        <taxon>Bangiophyceae</taxon>
        <taxon>Cyanidiales</taxon>
        <taxon>Cyanidiaceae</taxon>
        <taxon>Cyanidiococcus</taxon>
    </lineage>
</organism>
<dbReference type="Gene3D" id="3.80.10.10">
    <property type="entry name" value="Ribonuclease Inhibitor"/>
    <property type="match status" value="2"/>
</dbReference>
<dbReference type="SUPFAM" id="SSF52058">
    <property type="entry name" value="L domain-like"/>
    <property type="match status" value="1"/>
</dbReference>
<dbReference type="SMART" id="SM00369">
    <property type="entry name" value="LRR_TYP"/>
    <property type="match status" value="6"/>
</dbReference>
<evidence type="ECO:0000256" key="2">
    <source>
        <dbReference type="ARBA" id="ARBA00022737"/>
    </source>
</evidence>
<dbReference type="InterPro" id="IPR001611">
    <property type="entry name" value="Leu-rich_rpt"/>
</dbReference>
<evidence type="ECO:0000313" key="3">
    <source>
        <dbReference type="EMBL" id="KAF6003343.1"/>
    </source>
</evidence>
<gene>
    <name evidence="3" type="ORF">F1559_003675</name>
</gene>
<dbReference type="AlphaFoldDB" id="A0A7J7IJU7"/>
<evidence type="ECO:0000256" key="1">
    <source>
        <dbReference type="ARBA" id="ARBA00022614"/>
    </source>
</evidence>
<evidence type="ECO:0000313" key="4">
    <source>
        <dbReference type="Proteomes" id="UP000530660"/>
    </source>
</evidence>
<dbReference type="Proteomes" id="UP000530660">
    <property type="component" value="Unassembled WGS sequence"/>
</dbReference>
<name>A0A7J7IJU7_9RHOD</name>
<dbReference type="InterPro" id="IPR050333">
    <property type="entry name" value="SLRP"/>
</dbReference>
<evidence type="ECO:0008006" key="5">
    <source>
        <dbReference type="Google" id="ProtNLM"/>
    </source>
</evidence>
<dbReference type="EMBL" id="VWRR01000007">
    <property type="protein sequence ID" value="KAF6003343.1"/>
    <property type="molecule type" value="Genomic_DNA"/>
</dbReference>
<keyword evidence="4" id="KW-1185">Reference proteome</keyword>
<protein>
    <recommendedName>
        <fullName evidence="5">Leucine-rich repeat-containing protein 40</fullName>
    </recommendedName>
</protein>
<dbReference type="OrthoDB" id="676979at2759"/>
<keyword evidence="2" id="KW-0677">Repeat</keyword>
<reference evidence="3 4" key="1">
    <citation type="journal article" date="2020" name="J. Phycol.">
        <title>Comparative genome analysis reveals Cyanidiococcus gen. nov., a new extremophilic red algal genus sister to Cyanidioschyzon (Cyanidioschyzonaceae, Rhodophyta).</title>
        <authorList>
            <person name="Liu S.-L."/>
            <person name="Chiang Y.-R."/>
            <person name="Yoon H.S."/>
            <person name="Fu H.-Y."/>
        </authorList>
    </citation>
    <scope>NUCLEOTIDE SEQUENCE [LARGE SCALE GENOMIC DNA]</scope>
    <source>
        <strain evidence="3 4">THAL066</strain>
    </source>
</reference>
<accession>A0A7J7IJU7</accession>
<dbReference type="PROSITE" id="PS51450">
    <property type="entry name" value="LRR"/>
    <property type="match status" value="2"/>
</dbReference>
<dbReference type="Pfam" id="PF00560">
    <property type="entry name" value="LRR_1"/>
    <property type="match status" value="1"/>
</dbReference>
<keyword evidence="1" id="KW-0433">Leucine-rich repeat</keyword>
<dbReference type="PANTHER" id="PTHR45712:SF22">
    <property type="entry name" value="INSULIN-LIKE GROWTH FACTOR-BINDING PROTEIN COMPLEX ACID LABILE SUBUNIT"/>
    <property type="match status" value="1"/>
</dbReference>
<dbReference type="InterPro" id="IPR032675">
    <property type="entry name" value="LRR_dom_sf"/>
</dbReference>
<dbReference type="Pfam" id="PF13855">
    <property type="entry name" value="LRR_8"/>
    <property type="match status" value="2"/>
</dbReference>
<dbReference type="PANTHER" id="PTHR45712">
    <property type="entry name" value="AGAP008170-PA"/>
    <property type="match status" value="1"/>
</dbReference>
<dbReference type="InterPro" id="IPR003591">
    <property type="entry name" value="Leu-rich_rpt_typical-subtyp"/>
</dbReference>
<sequence length="291" mass="32389">MGNVWSCCFGIGNARARETSRRNELERSHRWAQTGVASVQSVRWNQALPQLIKYGEQIRVLYARASGARNVPISLLEHLPNVERLDLSENSLTTVPAALLYQLPRLWSLNLARNSISGFEQGKGGRPPSNLSSNESTLGRESYLTSPLQWLSLSDNRLDQVPTVFRQIGFPRLRYLNLAGNGIRSLPTDMGSMFPCLEVLILTGNQLATIDAGSIRDMRHLRQLFLDQNQLSSLPPNFFIELSALQRLELGGNRGRLAESSVAVLSEMVGFAAFDQRRRAAQDKRLAATAT</sequence>
<proteinExistence type="predicted"/>
<comment type="caution">
    <text evidence="3">The sequence shown here is derived from an EMBL/GenBank/DDBJ whole genome shotgun (WGS) entry which is preliminary data.</text>
</comment>